<dbReference type="RefSeq" id="WP_074958108.1">
    <property type="nucleotide sequence ID" value="NZ_BJXR01000085.1"/>
</dbReference>
<dbReference type="AlphaFoldDB" id="A0A511TH88"/>
<dbReference type="STRING" id="1334629.MFUL124B02_41460"/>
<dbReference type="Proteomes" id="UP000183760">
    <property type="component" value="Unassembled WGS sequence"/>
</dbReference>
<comment type="caution">
    <text evidence="6">The sequence shown here is derived from an EMBL/GenBank/DDBJ whole genome shotgun (WGS) entry which is preliminary data.</text>
</comment>
<dbReference type="InterPro" id="IPR008778">
    <property type="entry name" value="Pirin_C_dom"/>
</dbReference>
<dbReference type="InterPro" id="IPR014710">
    <property type="entry name" value="RmlC-like_jellyroll"/>
</dbReference>
<dbReference type="GO" id="GO:0046872">
    <property type="term" value="F:metal ion binding"/>
    <property type="evidence" value="ECO:0007669"/>
    <property type="project" value="UniProtKB-KW"/>
</dbReference>
<dbReference type="InterPro" id="IPR011051">
    <property type="entry name" value="RmlC_Cupin_sf"/>
</dbReference>
<comment type="similarity">
    <text evidence="1 3">Belongs to the pirin family.</text>
</comment>
<evidence type="ECO:0000313" key="7">
    <source>
        <dbReference type="EMBL" id="SEU37266.1"/>
    </source>
</evidence>
<protein>
    <submittedName>
        <fullName evidence="6">Quercetin 2,3-dioxygenase</fullName>
    </submittedName>
</protein>
<dbReference type="CDD" id="cd02247">
    <property type="entry name" value="cupin_pirin_C"/>
    <property type="match status" value="1"/>
</dbReference>
<dbReference type="InterPro" id="IPR053186">
    <property type="entry name" value="QDO-related"/>
</dbReference>
<dbReference type="Proteomes" id="UP000321514">
    <property type="component" value="Unassembled WGS sequence"/>
</dbReference>
<accession>A0A511TH88</accession>
<feature type="binding site" evidence="2">
    <location>
        <position position="84"/>
    </location>
    <ligand>
        <name>Fe cation</name>
        <dbReference type="ChEBI" id="CHEBI:24875"/>
    </ligand>
</feature>
<keyword evidence="8" id="KW-1185">Reference proteome</keyword>
<dbReference type="EMBL" id="FOIB01000012">
    <property type="protein sequence ID" value="SEU37266.1"/>
    <property type="molecule type" value="Genomic_DNA"/>
</dbReference>
<evidence type="ECO:0000256" key="1">
    <source>
        <dbReference type="ARBA" id="ARBA00008416"/>
    </source>
</evidence>
<evidence type="ECO:0000256" key="2">
    <source>
        <dbReference type="PIRSR" id="PIRSR006232-1"/>
    </source>
</evidence>
<feature type="binding site" evidence="2">
    <location>
        <position position="128"/>
    </location>
    <ligand>
        <name>Fe cation</name>
        <dbReference type="ChEBI" id="CHEBI:24875"/>
    </ligand>
</feature>
<sequence>MSTTTQTLPPPTVPHAHPRARTLESVHGGGPLHWVGDGFRVKTLVPSGGLTQERVSPFLLLDHHPPYEYPALAKGQRGVGWHPHRGFETVSLAFQGVVAHRDNAGHSGVIGPGDVQWMTAASGILHEEYQEQSFSQRGGIFEFLQIWVNLPRADKRAAPGYQPITAAQIPTVPIEGGTVRVIAGDFADTRGPARTFTPITLLDVNVRAGTKLEVPLPRGYNAMVLVASGRVSSGGERATEGELAVFANDGEHLTLLAEEDTHLVVLAGEPIREPIFHMGPFVMNSQRELFQAIHDFEMGRFGDIPEDAPGATQ</sequence>
<dbReference type="EMBL" id="BJXR01000085">
    <property type="protein sequence ID" value="GEN13540.1"/>
    <property type="molecule type" value="Genomic_DNA"/>
</dbReference>
<dbReference type="PANTHER" id="PTHR43594:SF1">
    <property type="entry name" value="QUERCETIN 2,3-DIOXYGENASE PA2418-RELATED"/>
    <property type="match status" value="1"/>
</dbReference>
<keyword evidence="6" id="KW-0560">Oxidoreductase</keyword>
<dbReference type="Pfam" id="PF05726">
    <property type="entry name" value="Pirin_C"/>
    <property type="match status" value="1"/>
</dbReference>
<dbReference type="CDD" id="cd02909">
    <property type="entry name" value="cupin_pirin_N"/>
    <property type="match status" value="1"/>
</dbReference>
<dbReference type="InterPro" id="IPR012093">
    <property type="entry name" value="Pirin"/>
</dbReference>
<feature type="binding site" evidence="2">
    <location>
        <position position="82"/>
    </location>
    <ligand>
        <name>Fe cation</name>
        <dbReference type="ChEBI" id="CHEBI:24875"/>
    </ligand>
</feature>
<reference evidence="6 9" key="2">
    <citation type="submission" date="2019-07" db="EMBL/GenBank/DDBJ databases">
        <title>Whole genome shotgun sequence of Myxococcus fulvus NBRC 100333.</title>
        <authorList>
            <person name="Hosoyama A."/>
            <person name="Uohara A."/>
            <person name="Ohji S."/>
            <person name="Ichikawa N."/>
        </authorList>
    </citation>
    <scope>NUCLEOTIDE SEQUENCE [LARGE SCALE GENOMIC DNA]</scope>
    <source>
        <strain evidence="6 9">NBRC 100333</strain>
    </source>
</reference>
<feature type="domain" description="Pirin C-terminal" evidence="5">
    <location>
        <begin position="202"/>
        <end position="302"/>
    </location>
</feature>
<reference evidence="7 8" key="1">
    <citation type="submission" date="2016-10" db="EMBL/GenBank/DDBJ databases">
        <authorList>
            <person name="Varghese N."/>
            <person name="Submissions S."/>
        </authorList>
    </citation>
    <scope>NUCLEOTIDE SEQUENCE [LARGE SCALE GENOMIC DNA]</scope>
    <source>
        <strain evidence="7 8">DSM 16525</strain>
    </source>
</reference>
<dbReference type="GO" id="GO:0051213">
    <property type="term" value="F:dioxygenase activity"/>
    <property type="evidence" value="ECO:0007669"/>
    <property type="project" value="UniProtKB-KW"/>
</dbReference>
<keyword evidence="6" id="KW-0223">Dioxygenase</keyword>
<feature type="domain" description="Pirin N-terminal" evidence="4">
    <location>
        <begin position="43"/>
        <end position="148"/>
    </location>
</feature>
<dbReference type="PIRSF" id="PIRSF006232">
    <property type="entry name" value="Pirin"/>
    <property type="match status" value="1"/>
</dbReference>
<evidence type="ECO:0000256" key="3">
    <source>
        <dbReference type="RuleBase" id="RU003457"/>
    </source>
</evidence>
<dbReference type="OrthoDB" id="9780903at2"/>
<organism evidence="6 9">
    <name type="scientific">Myxococcus fulvus</name>
    <dbReference type="NCBI Taxonomy" id="33"/>
    <lineage>
        <taxon>Bacteria</taxon>
        <taxon>Pseudomonadati</taxon>
        <taxon>Myxococcota</taxon>
        <taxon>Myxococcia</taxon>
        <taxon>Myxococcales</taxon>
        <taxon>Cystobacterineae</taxon>
        <taxon>Myxococcaceae</taxon>
        <taxon>Myxococcus</taxon>
    </lineage>
</organism>
<evidence type="ECO:0000313" key="8">
    <source>
        <dbReference type="Proteomes" id="UP000183760"/>
    </source>
</evidence>
<evidence type="ECO:0000313" key="6">
    <source>
        <dbReference type="EMBL" id="GEN13540.1"/>
    </source>
</evidence>
<dbReference type="InterPro" id="IPR003829">
    <property type="entry name" value="Pirin_N_dom"/>
</dbReference>
<evidence type="ECO:0000259" key="4">
    <source>
        <dbReference type="Pfam" id="PF02678"/>
    </source>
</evidence>
<keyword evidence="2" id="KW-0479">Metal-binding</keyword>
<comment type="cofactor">
    <cofactor evidence="2">
        <name>Fe cation</name>
        <dbReference type="ChEBI" id="CHEBI:24875"/>
    </cofactor>
    <text evidence="2">Binds 1 Fe cation per subunit.</text>
</comment>
<name>A0A511TH88_MYXFU</name>
<evidence type="ECO:0000259" key="5">
    <source>
        <dbReference type="Pfam" id="PF05726"/>
    </source>
</evidence>
<feature type="binding site" evidence="2">
    <location>
        <position position="126"/>
    </location>
    <ligand>
        <name>Fe cation</name>
        <dbReference type="ChEBI" id="CHEBI:24875"/>
    </ligand>
</feature>
<dbReference type="Gene3D" id="2.60.120.10">
    <property type="entry name" value="Jelly Rolls"/>
    <property type="match status" value="2"/>
</dbReference>
<evidence type="ECO:0000313" key="9">
    <source>
        <dbReference type="Proteomes" id="UP000321514"/>
    </source>
</evidence>
<keyword evidence="2" id="KW-0408">Iron</keyword>
<dbReference type="Pfam" id="PF02678">
    <property type="entry name" value="Pirin"/>
    <property type="match status" value="1"/>
</dbReference>
<gene>
    <name evidence="6" type="ORF">MFU01_85770</name>
    <name evidence="7" type="ORF">SAMN05443572_11230</name>
</gene>
<dbReference type="PANTHER" id="PTHR43594">
    <property type="entry name" value="QUERCETIN 2,3-DIOXYGENASE"/>
    <property type="match status" value="1"/>
</dbReference>
<dbReference type="SUPFAM" id="SSF51182">
    <property type="entry name" value="RmlC-like cupins"/>
    <property type="match status" value="1"/>
</dbReference>
<proteinExistence type="inferred from homology"/>